<evidence type="ECO:0000313" key="2">
    <source>
        <dbReference type="EMBL" id="BCJ88087.1"/>
    </source>
</evidence>
<dbReference type="AlphaFoldDB" id="A0A7I8DDI7"/>
<dbReference type="InterPro" id="IPR019618">
    <property type="entry name" value="Spore_germination_GerPA"/>
</dbReference>
<organism evidence="2 3">
    <name type="scientific">Effusibacillus dendaii</name>
    <dbReference type="NCBI Taxonomy" id="2743772"/>
    <lineage>
        <taxon>Bacteria</taxon>
        <taxon>Bacillati</taxon>
        <taxon>Bacillota</taxon>
        <taxon>Bacilli</taxon>
        <taxon>Bacillales</taxon>
        <taxon>Alicyclobacillaceae</taxon>
        <taxon>Effusibacillus</taxon>
    </lineage>
</organism>
<name>A0A7I8DDI7_9BACL</name>
<keyword evidence="3" id="KW-1185">Reference proteome</keyword>
<sequence>MPSFIAGPIKITSVSAGATVLFGDTAFVAPKNASKSYSGGGGGVTGDLSATYSLLSNTNTIDPDLVDTNNNTGT</sequence>
<dbReference type="PANTHER" id="PTHR37808">
    <property type="entry name" value="SPORE GERMINATION PROTEIN-LIKE PROTEIN YDZR-RELATED"/>
    <property type="match status" value="1"/>
</dbReference>
<evidence type="ECO:0000313" key="3">
    <source>
        <dbReference type="Proteomes" id="UP000593802"/>
    </source>
</evidence>
<dbReference type="KEGG" id="eff:skT53_30720"/>
<protein>
    <recommendedName>
        <fullName evidence="4">Spore germination protein</fullName>
    </recommendedName>
</protein>
<dbReference type="RefSeq" id="WP_200758747.1">
    <property type="nucleotide sequence ID" value="NZ_AP023366.1"/>
</dbReference>
<evidence type="ECO:0008006" key="4">
    <source>
        <dbReference type="Google" id="ProtNLM"/>
    </source>
</evidence>
<dbReference type="Proteomes" id="UP000593802">
    <property type="component" value="Chromosome"/>
</dbReference>
<proteinExistence type="inferred from homology"/>
<gene>
    <name evidence="2" type="ORF">skT53_30720</name>
</gene>
<dbReference type="Pfam" id="PF10676">
    <property type="entry name" value="gerPA"/>
    <property type="match status" value="1"/>
</dbReference>
<comment type="similarity">
    <text evidence="1">Belongs to the GerPA/GerPF family.</text>
</comment>
<evidence type="ECO:0000256" key="1">
    <source>
        <dbReference type="ARBA" id="ARBA00008103"/>
    </source>
</evidence>
<accession>A0A7I8DDI7</accession>
<dbReference type="EMBL" id="AP023366">
    <property type="protein sequence ID" value="BCJ88087.1"/>
    <property type="molecule type" value="Genomic_DNA"/>
</dbReference>
<dbReference type="PANTHER" id="PTHR37808:SF1">
    <property type="entry name" value="SPORE GERMINATION PROTEIN-LIKE PROTEIN YDZR"/>
    <property type="match status" value="1"/>
</dbReference>
<reference evidence="2 3" key="1">
    <citation type="submission" date="2020-08" db="EMBL/GenBank/DDBJ databases">
        <title>Complete Genome Sequence of Effusibacillus dendaii Strain skT53, Isolated from Farmland soil.</title>
        <authorList>
            <person name="Konishi T."/>
            <person name="Kawasaki H."/>
        </authorList>
    </citation>
    <scope>NUCLEOTIDE SEQUENCE [LARGE SCALE GENOMIC DNA]</scope>
    <source>
        <strain evidence="3">skT53</strain>
    </source>
</reference>